<evidence type="ECO:0000313" key="1">
    <source>
        <dbReference type="EMBL" id="KAH3815577.1"/>
    </source>
</evidence>
<gene>
    <name evidence="1" type="ORF">DPMN_144105</name>
</gene>
<dbReference type="Proteomes" id="UP000828390">
    <property type="component" value="Unassembled WGS sequence"/>
</dbReference>
<comment type="caution">
    <text evidence="1">The sequence shown here is derived from an EMBL/GenBank/DDBJ whole genome shotgun (WGS) entry which is preliminary data.</text>
</comment>
<protein>
    <submittedName>
        <fullName evidence="1">Uncharacterized protein</fullName>
    </submittedName>
</protein>
<keyword evidence="2" id="KW-1185">Reference proteome</keyword>
<evidence type="ECO:0000313" key="2">
    <source>
        <dbReference type="Proteomes" id="UP000828390"/>
    </source>
</evidence>
<proteinExistence type="predicted"/>
<dbReference type="InterPro" id="IPR045860">
    <property type="entry name" value="Snake_toxin-like_sf"/>
</dbReference>
<dbReference type="SUPFAM" id="SSF57302">
    <property type="entry name" value="Snake toxin-like"/>
    <property type="match status" value="1"/>
</dbReference>
<dbReference type="EMBL" id="JAIWYP010000006">
    <property type="protein sequence ID" value="KAH3815577.1"/>
    <property type="molecule type" value="Genomic_DNA"/>
</dbReference>
<name>A0A9D4GET4_DREPO</name>
<organism evidence="1 2">
    <name type="scientific">Dreissena polymorpha</name>
    <name type="common">Zebra mussel</name>
    <name type="synonym">Mytilus polymorpha</name>
    <dbReference type="NCBI Taxonomy" id="45954"/>
    <lineage>
        <taxon>Eukaryota</taxon>
        <taxon>Metazoa</taxon>
        <taxon>Spiralia</taxon>
        <taxon>Lophotrochozoa</taxon>
        <taxon>Mollusca</taxon>
        <taxon>Bivalvia</taxon>
        <taxon>Autobranchia</taxon>
        <taxon>Heteroconchia</taxon>
        <taxon>Euheterodonta</taxon>
        <taxon>Imparidentia</taxon>
        <taxon>Neoheterodontei</taxon>
        <taxon>Myida</taxon>
        <taxon>Dreissenoidea</taxon>
        <taxon>Dreissenidae</taxon>
        <taxon>Dreissena</taxon>
    </lineage>
</organism>
<dbReference type="AlphaFoldDB" id="A0A9D4GET4"/>
<reference evidence="1" key="1">
    <citation type="journal article" date="2019" name="bioRxiv">
        <title>The Genome of the Zebra Mussel, Dreissena polymorpha: A Resource for Invasive Species Research.</title>
        <authorList>
            <person name="McCartney M.A."/>
            <person name="Auch B."/>
            <person name="Kono T."/>
            <person name="Mallez S."/>
            <person name="Zhang Y."/>
            <person name="Obille A."/>
            <person name="Becker A."/>
            <person name="Abrahante J.E."/>
            <person name="Garbe J."/>
            <person name="Badalamenti J.P."/>
            <person name="Herman A."/>
            <person name="Mangelson H."/>
            <person name="Liachko I."/>
            <person name="Sullivan S."/>
            <person name="Sone E.D."/>
            <person name="Koren S."/>
            <person name="Silverstein K.A.T."/>
            <person name="Beckman K.B."/>
            <person name="Gohl D.M."/>
        </authorList>
    </citation>
    <scope>NUCLEOTIDE SEQUENCE</scope>
    <source>
        <strain evidence="1">Duluth1</strain>
        <tissue evidence="1">Whole animal</tissue>
    </source>
</reference>
<sequence>MEILNDLRTVATNMAHFMIGQVVKLTCKANLGTRRNGLIVWRNSNIVTGSGMVNYIPNNNESEDGQVVANGCHFEKTDSIMYNMTDQDAVRTSNNPLQFQCYKSVPGSFVALPETTVKNFFINVHNVNEITTGYMATAESNKQLMCYSCDDMSHLELCDTVTKYGDREVCVVERTNAKYRSGCANSSICSMSYPSSSNCAECCNNDYCNGRGCGDEGLVSRQERGHCAMTAITCEQLANASPLDRAINISHAVSRNLNGWITHTTSLGVWIYRADLLGTDCYVLRHAANPAVTKTFVTPIAHTTNP</sequence>
<accession>A0A9D4GET4</accession>
<reference evidence="1" key="2">
    <citation type="submission" date="2020-11" db="EMBL/GenBank/DDBJ databases">
        <authorList>
            <person name="McCartney M.A."/>
            <person name="Auch B."/>
            <person name="Kono T."/>
            <person name="Mallez S."/>
            <person name="Becker A."/>
            <person name="Gohl D.M."/>
            <person name="Silverstein K.A.T."/>
            <person name="Koren S."/>
            <person name="Bechman K.B."/>
            <person name="Herman A."/>
            <person name="Abrahante J.E."/>
            <person name="Garbe J."/>
        </authorList>
    </citation>
    <scope>NUCLEOTIDE SEQUENCE</scope>
    <source>
        <strain evidence="1">Duluth1</strain>
        <tissue evidence="1">Whole animal</tissue>
    </source>
</reference>